<feature type="compositionally biased region" description="Basic and acidic residues" evidence="1">
    <location>
        <begin position="188"/>
        <end position="204"/>
    </location>
</feature>
<comment type="caution">
    <text evidence="3">The sequence shown here is derived from an EMBL/GenBank/DDBJ whole genome shotgun (WGS) entry which is preliminary data.</text>
</comment>
<evidence type="ECO:0000313" key="4">
    <source>
        <dbReference type="Proteomes" id="UP000540412"/>
    </source>
</evidence>
<evidence type="ECO:0000259" key="2">
    <source>
        <dbReference type="SMART" id="SM00470"/>
    </source>
</evidence>
<evidence type="ECO:0000256" key="1">
    <source>
        <dbReference type="SAM" id="MobiDB-lite"/>
    </source>
</evidence>
<dbReference type="Proteomes" id="UP000540412">
    <property type="component" value="Unassembled WGS sequence"/>
</dbReference>
<reference evidence="3 4" key="1">
    <citation type="submission" date="2020-08" db="EMBL/GenBank/DDBJ databases">
        <title>Sequencing the genomes of 1000 actinobacteria strains.</title>
        <authorList>
            <person name="Klenk H.-P."/>
        </authorList>
    </citation>
    <scope>NUCLEOTIDE SEQUENCE [LARGE SCALE GENOMIC DNA]</scope>
    <source>
        <strain evidence="3 4">DSM 43582</strain>
    </source>
</reference>
<feature type="compositionally biased region" description="Basic and acidic residues" evidence="1">
    <location>
        <begin position="154"/>
        <end position="169"/>
    </location>
</feature>
<organism evidence="3 4">
    <name type="scientific">Nocardia transvalensis</name>
    <dbReference type="NCBI Taxonomy" id="37333"/>
    <lineage>
        <taxon>Bacteria</taxon>
        <taxon>Bacillati</taxon>
        <taxon>Actinomycetota</taxon>
        <taxon>Actinomycetes</taxon>
        <taxon>Mycobacteriales</taxon>
        <taxon>Nocardiaceae</taxon>
        <taxon>Nocardia</taxon>
    </lineage>
</organism>
<dbReference type="SMART" id="SM00470">
    <property type="entry name" value="ParB"/>
    <property type="match status" value="1"/>
</dbReference>
<dbReference type="InterPro" id="IPR003115">
    <property type="entry name" value="ParB_N"/>
</dbReference>
<dbReference type="InterPro" id="IPR036086">
    <property type="entry name" value="ParB/Sulfiredoxin_sf"/>
</dbReference>
<feature type="domain" description="ParB-like N-terminal" evidence="2">
    <location>
        <begin position="13"/>
        <end position="97"/>
    </location>
</feature>
<gene>
    <name evidence="3" type="ORF">BJY24_006330</name>
</gene>
<dbReference type="SUPFAM" id="SSF110849">
    <property type="entry name" value="ParB/Sulfiredoxin"/>
    <property type="match status" value="1"/>
</dbReference>
<name>A0A7W9ULC6_9NOCA</name>
<dbReference type="RefSeq" id="WP_051162294.1">
    <property type="nucleotide sequence ID" value="NZ_JACHIT010000002.1"/>
</dbReference>
<dbReference type="AlphaFoldDB" id="A0A7W9ULC6"/>
<feature type="region of interest" description="Disordered" evidence="1">
    <location>
        <begin position="140"/>
        <end position="215"/>
    </location>
</feature>
<evidence type="ECO:0000313" key="3">
    <source>
        <dbReference type="EMBL" id="MBB5917418.1"/>
    </source>
</evidence>
<keyword evidence="4" id="KW-1185">Reference proteome</keyword>
<protein>
    <recommendedName>
        <fullName evidence="2">ParB-like N-terminal domain-containing protein</fullName>
    </recommendedName>
</protein>
<sequence>MSLPPRADGNAVYDVPLADIGQPFTVRSGGEDPAHTAVLAETAADLPPVLLHRGSMRIIDGMHRVNAARARAAATIPARFFDGDEAAAFVLAVQANVRHGLPLTLADRKSAAQRIVGTHGHWSDRRIASVTGLSPKTVAALRGRSSEENPQSRIGRDGRVRRLRDRPGEPGDATPDPPEDGPAGPARDPGEPAARTDADREGPRPRGPRPPIGGVVDSTLILRSLRLDPSLRMTEAGRALLRWLDGAPRTSGEIAALASRIPEHRISVIATLARRHAGYWQNLAALLDDRTQVLDQPALPESESKAL</sequence>
<dbReference type="EMBL" id="JACHIT010000002">
    <property type="protein sequence ID" value="MBB5917418.1"/>
    <property type="molecule type" value="Genomic_DNA"/>
</dbReference>
<proteinExistence type="predicted"/>
<accession>A0A7W9ULC6</accession>